<evidence type="ECO:0000313" key="2">
    <source>
        <dbReference type="Proteomes" id="UP000006334"/>
    </source>
</evidence>
<dbReference type="Proteomes" id="UP000006334">
    <property type="component" value="Unassembled WGS sequence"/>
</dbReference>
<evidence type="ECO:0000313" key="1">
    <source>
        <dbReference type="EMBL" id="GAC14664.1"/>
    </source>
</evidence>
<organism evidence="1 2">
    <name type="scientific">Aliiglaciecola lipolytica E3</name>
    <dbReference type="NCBI Taxonomy" id="1127673"/>
    <lineage>
        <taxon>Bacteria</taxon>
        <taxon>Pseudomonadati</taxon>
        <taxon>Pseudomonadota</taxon>
        <taxon>Gammaproteobacteria</taxon>
        <taxon>Alteromonadales</taxon>
        <taxon>Alteromonadaceae</taxon>
        <taxon>Aliiglaciecola</taxon>
    </lineage>
</organism>
<dbReference type="AlphaFoldDB" id="K6X1X7"/>
<comment type="caution">
    <text evidence="1">The sequence shown here is derived from an EMBL/GenBank/DDBJ whole genome shotgun (WGS) entry which is preliminary data.</text>
</comment>
<proteinExistence type="predicted"/>
<name>K6X1X7_9ALTE</name>
<sequence length="37" mass="4367">MGWNLSSHTFYWLTIFINTAKVPQHLILFAVEDTENE</sequence>
<gene>
    <name evidence="1" type="ORF">GLIP_2036</name>
</gene>
<reference evidence="1 2" key="1">
    <citation type="journal article" date="2017" name="Antonie Van Leeuwenhoek">
        <title>Rhizobium rhizosphaerae sp. nov., a novel species isolated from rice rhizosphere.</title>
        <authorList>
            <person name="Zhao J.J."/>
            <person name="Zhang J."/>
            <person name="Zhang R.J."/>
            <person name="Zhang C.W."/>
            <person name="Yin H.Q."/>
            <person name="Zhang X.X."/>
        </authorList>
    </citation>
    <scope>NUCLEOTIDE SEQUENCE [LARGE SCALE GENOMIC DNA]</scope>
    <source>
        <strain evidence="1 2">E3</strain>
    </source>
</reference>
<accession>K6X1X7</accession>
<dbReference type="EMBL" id="BAEN01000038">
    <property type="protein sequence ID" value="GAC14664.1"/>
    <property type="molecule type" value="Genomic_DNA"/>
</dbReference>
<keyword evidence="2" id="KW-1185">Reference proteome</keyword>
<protein>
    <submittedName>
        <fullName evidence="1">Uncharacterized protein</fullName>
    </submittedName>
</protein>